<keyword evidence="4" id="KW-1185">Reference proteome</keyword>
<reference evidence="3 4" key="1">
    <citation type="journal article" date="2022" name="Nat. Ecol. Evol.">
        <title>A masculinizing supergene underlies an exaggerated male reproductive morph in a spider.</title>
        <authorList>
            <person name="Hendrickx F."/>
            <person name="De Corte Z."/>
            <person name="Sonet G."/>
            <person name="Van Belleghem S.M."/>
            <person name="Kostlbacher S."/>
            <person name="Vangestel C."/>
        </authorList>
    </citation>
    <scope>NUCLEOTIDE SEQUENCE [LARGE SCALE GENOMIC DNA]</scope>
    <source>
        <strain evidence="3">W744_W776</strain>
    </source>
</reference>
<name>A0AAV6UBU8_9ARAC</name>
<dbReference type="Proteomes" id="UP000827092">
    <property type="component" value="Unassembled WGS sequence"/>
</dbReference>
<feature type="region of interest" description="Disordered" evidence="1">
    <location>
        <begin position="30"/>
        <end position="74"/>
    </location>
</feature>
<accession>A0AAV6UBU8</accession>
<evidence type="ECO:0000313" key="3">
    <source>
        <dbReference type="EMBL" id="KAG8182022.1"/>
    </source>
</evidence>
<feature type="signal peptide" evidence="2">
    <location>
        <begin position="1"/>
        <end position="30"/>
    </location>
</feature>
<organism evidence="3 4">
    <name type="scientific">Oedothorax gibbosus</name>
    <dbReference type="NCBI Taxonomy" id="931172"/>
    <lineage>
        <taxon>Eukaryota</taxon>
        <taxon>Metazoa</taxon>
        <taxon>Ecdysozoa</taxon>
        <taxon>Arthropoda</taxon>
        <taxon>Chelicerata</taxon>
        <taxon>Arachnida</taxon>
        <taxon>Araneae</taxon>
        <taxon>Araneomorphae</taxon>
        <taxon>Entelegynae</taxon>
        <taxon>Araneoidea</taxon>
        <taxon>Linyphiidae</taxon>
        <taxon>Erigoninae</taxon>
        <taxon>Oedothorax</taxon>
    </lineage>
</organism>
<evidence type="ECO:0000313" key="4">
    <source>
        <dbReference type="Proteomes" id="UP000827092"/>
    </source>
</evidence>
<evidence type="ECO:0000256" key="2">
    <source>
        <dbReference type="SAM" id="SignalP"/>
    </source>
</evidence>
<sequence>MLPKAGVLFFLVSFLAVFLGIGATLPSTLGQGSRRPGYVPGHQNPYNPGYPHRPGYPSRPGYPHQPSYPGGHDVYPEDDCKYGRPCDDEDHDLGGYDDGYGDDQSGYGQSGCSCILRVDHTVVFRRVNNRQRFQCNRYGLERCSRYCDELFQDDRLRVGSRQDACDVMGRDVFVPWYRRDQVCGLGGAYKDVPLPLDLCCKRGRPSLDCEDDYGH</sequence>
<evidence type="ECO:0000256" key="1">
    <source>
        <dbReference type="SAM" id="MobiDB-lite"/>
    </source>
</evidence>
<keyword evidence="2" id="KW-0732">Signal</keyword>
<comment type="caution">
    <text evidence="3">The sequence shown here is derived from an EMBL/GenBank/DDBJ whole genome shotgun (WGS) entry which is preliminary data.</text>
</comment>
<gene>
    <name evidence="3" type="ORF">JTE90_013953</name>
</gene>
<dbReference type="AlphaFoldDB" id="A0AAV6UBU8"/>
<feature type="chain" id="PRO_5043820798" evidence="2">
    <location>
        <begin position="31"/>
        <end position="215"/>
    </location>
</feature>
<proteinExistence type="predicted"/>
<dbReference type="EMBL" id="JAFNEN010000483">
    <property type="protein sequence ID" value="KAG8182022.1"/>
    <property type="molecule type" value="Genomic_DNA"/>
</dbReference>
<protein>
    <submittedName>
        <fullName evidence="3">Uncharacterized protein</fullName>
    </submittedName>
</protein>